<feature type="region of interest" description="Disordered" evidence="1">
    <location>
        <begin position="17"/>
        <end position="74"/>
    </location>
</feature>
<reference evidence="3 4" key="1">
    <citation type="journal article" date="2014" name="BMC Genomics">
        <title>Comparative genome sequencing reveals chemotype-specific gene clusters in the toxigenic black mold Stachybotrys.</title>
        <authorList>
            <person name="Semeiks J."/>
            <person name="Borek D."/>
            <person name="Otwinowski Z."/>
            <person name="Grishin N.V."/>
        </authorList>
    </citation>
    <scope>NUCLEOTIDE SEQUENCE [LARGE SCALE GENOMIC DNA]</scope>
    <source>
        <strain evidence="4">CBS 109288 / IBT 7711</strain>
    </source>
</reference>
<gene>
    <name evidence="3" type="ORF">S7711_00724</name>
</gene>
<dbReference type="Proteomes" id="UP000028045">
    <property type="component" value="Unassembled WGS sequence"/>
</dbReference>
<dbReference type="AlphaFoldDB" id="A0A084AZZ9"/>
<dbReference type="InterPro" id="IPR001763">
    <property type="entry name" value="Rhodanese-like_dom"/>
</dbReference>
<evidence type="ECO:0000256" key="1">
    <source>
        <dbReference type="SAM" id="MobiDB-lite"/>
    </source>
</evidence>
<dbReference type="Gene3D" id="3.40.250.10">
    <property type="entry name" value="Rhodanese-like domain"/>
    <property type="match status" value="1"/>
</dbReference>
<dbReference type="OrthoDB" id="566238at2759"/>
<feature type="domain" description="Rhodanese" evidence="2">
    <location>
        <begin position="96"/>
        <end position="198"/>
    </location>
</feature>
<feature type="compositionally biased region" description="Basic and acidic residues" evidence="1">
    <location>
        <begin position="198"/>
        <end position="220"/>
    </location>
</feature>
<dbReference type="SMART" id="SM00450">
    <property type="entry name" value="RHOD"/>
    <property type="match status" value="1"/>
</dbReference>
<feature type="compositionally biased region" description="Basic and acidic residues" evidence="1">
    <location>
        <begin position="49"/>
        <end position="65"/>
    </location>
</feature>
<organism evidence="3 4">
    <name type="scientific">Stachybotrys chartarum (strain CBS 109288 / IBT 7711)</name>
    <name type="common">Toxic black mold</name>
    <name type="synonym">Stilbospora chartarum</name>
    <dbReference type="NCBI Taxonomy" id="1280523"/>
    <lineage>
        <taxon>Eukaryota</taxon>
        <taxon>Fungi</taxon>
        <taxon>Dikarya</taxon>
        <taxon>Ascomycota</taxon>
        <taxon>Pezizomycotina</taxon>
        <taxon>Sordariomycetes</taxon>
        <taxon>Hypocreomycetidae</taxon>
        <taxon>Hypocreales</taxon>
        <taxon>Stachybotryaceae</taxon>
        <taxon>Stachybotrys</taxon>
    </lineage>
</organism>
<keyword evidence="4" id="KW-1185">Reference proteome</keyword>
<protein>
    <recommendedName>
        <fullName evidence="2">Rhodanese domain-containing protein</fullName>
    </recommendedName>
</protein>
<dbReference type="GO" id="GO:0005739">
    <property type="term" value="C:mitochondrion"/>
    <property type="evidence" value="ECO:0007669"/>
    <property type="project" value="TreeGrafter"/>
</dbReference>
<accession>A0A084AZZ9</accession>
<feature type="region of interest" description="Disordered" evidence="1">
    <location>
        <begin position="182"/>
        <end position="220"/>
    </location>
</feature>
<evidence type="ECO:0000259" key="2">
    <source>
        <dbReference type="PROSITE" id="PS50206"/>
    </source>
</evidence>
<dbReference type="Pfam" id="PF00581">
    <property type="entry name" value="Rhodanese"/>
    <property type="match status" value="1"/>
</dbReference>
<dbReference type="HOGENOM" id="CLU_089574_0_0_1"/>
<dbReference type="EMBL" id="KL648402">
    <property type="protein sequence ID" value="KEY70878.1"/>
    <property type="molecule type" value="Genomic_DNA"/>
</dbReference>
<sequence length="220" mass="24485">MASRRITTSAARHLLRSSARPAIRNNAGPFLRAHPTTPVRAAQQQQLRFRHDESDSRAPTERGHGDVIPNAGDKPNRMWSFEEVKRQVEINQGLSDEKKVTIVDVREPLELWEHGCIPGAINIPITSAVQSFHISDEDFIDLYGFARPSVHTPLLFYCKAGVRARGAAGLAKNAGWRSTDEYPGSWLDWEKNGGPVEKVPRPDDPYRPRSTDGGGKKGDE</sequence>
<dbReference type="GO" id="GO:0004792">
    <property type="term" value="F:thiosulfate-cyanide sulfurtransferase activity"/>
    <property type="evidence" value="ECO:0007669"/>
    <property type="project" value="TreeGrafter"/>
</dbReference>
<evidence type="ECO:0000313" key="4">
    <source>
        <dbReference type="Proteomes" id="UP000028045"/>
    </source>
</evidence>
<dbReference type="PROSITE" id="PS50206">
    <property type="entry name" value="RHODANESE_3"/>
    <property type="match status" value="1"/>
</dbReference>
<dbReference type="PANTHER" id="PTHR44086:SF10">
    <property type="entry name" value="THIOSULFATE SULFURTRANSFERASE_RHODANESE-LIKE DOMAIN-CONTAINING PROTEIN 3"/>
    <property type="match status" value="1"/>
</dbReference>
<proteinExistence type="predicted"/>
<dbReference type="InterPro" id="IPR036873">
    <property type="entry name" value="Rhodanese-like_dom_sf"/>
</dbReference>
<dbReference type="PANTHER" id="PTHR44086">
    <property type="entry name" value="THIOSULFATE SULFURTRANSFERASE RDL2, MITOCHONDRIAL-RELATED"/>
    <property type="match status" value="1"/>
</dbReference>
<dbReference type="SUPFAM" id="SSF52821">
    <property type="entry name" value="Rhodanese/Cell cycle control phosphatase"/>
    <property type="match status" value="1"/>
</dbReference>
<evidence type="ECO:0000313" key="3">
    <source>
        <dbReference type="EMBL" id="KEY70878.1"/>
    </source>
</evidence>
<dbReference type="CDD" id="cd01519">
    <property type="entry name" value="RHOD_HSP67B2"/>
    <property type="match status" value="1"/>
</dbReference>
<name>A0A084AZZ9_STACB</name>